<reference evidence="2 3" key="2">
    <citation type="journal article" date="2016" name="Appl. Microbiol. Biotechnol.">
        <title>Mutations improving production and secretion of extracellular lipase by Burkholderia glumae PG1.</title>
        <authorList>
            <person name="Knapp A."/>
            <person name="Voget S."/>
            <person name="Gao R."/>
            <person name="Zaburannyi N."/>
            <person name="Krysciak D."/>
            <person name="Breuer M."/>
            <person name="Hauer B."/>
            <person name="Streit W.R."/>
            <person name="Muller R."/>
            <person name="Daniel R."/>
            <person name="Jaeger K.E."/>
        </authorList>
    </citation>
    <scope>NUCLEOTIDE SEQUENCE [LARGE SCALE GENOMIC DNA]</scope>
    <source>
        <strain evidence="2 3">PG1</strain>
    </source>
</reference>
<evidence type="ECO:0000313" key="3">
    <source>
        <dbReference type="Proteomes" id="UP000031838"/>
    </source>
</evidence>
<reference evidence="3" key="1">
    <citation type="submission" date="2011-03" db="EMBL/GenBank/DDBJ databases">
        <authorList>
            <person name="Voget S."/>
            <person name="Streit W.R."/>
            <person name="Jaeger K.E."/>
            <person name="Daniel R."/>
        </authorList>
    </citation>
    <scope>NUCLEOTIDE SEQUENCE [LARGE SCALE GENOMIC DNA]</scope>
    <source>
        <strain evidence="3">PG1</strain>
    </source>
</reference>
<evidence type="ECO:0000313" key="2">
    <source>
        <dbReference type="EMBL" id="AJK46195.1"/>
    </source>
</evidence>
<keyword evidence="1" id="KW-0812">Transmembrane</keyword>
<dbReference type="AlphaFoldDB" id="A0A0B6RYP6"/>
<protein>
    <submittedName>
        <fullName evidence="2">Uncharacterized protein</fullName>
    </submittedName>
</protein>
<evidence type="ECO:0000256" key="1">
    <source>
        <dbReference type="SAM" id="Phobius"/>
    </source>
</evidence>
<keyword evidence="1" id="KW-0472">Membrane</keyword>
<keyword evidence="3" id="KW-1185">Reference proteome</keyword>
<dbReference type="RefSeq" id="WP_042624775.1">
    <property type="nucleotide sequence ID" value="NZ_CP002580.1"/>
</dbReference>
<keyword evidence="1" id="KW-1133">Transmembrane helix</keyword>
<dbReference type="EMBL" id="CP002580">
    <property type="protein sequence ID" value="AJK46195.1"/>
    <property type="molecule type" value="Genomic_DNA"/>
</dbReference>
<feature type="transmembrane region" description="Helical" evidence="1">
    <location>
        <begin position="12"/>
        <end position="32"/>
    </location>
</feature>
<name>A0A0B6RYP6_BURPL</name>
<organism evidence="2 3">
    <name type="scientific">Burkholderia plantarii</name>
    <dbReference type="NCBI Taxonomy" id="41899"/>
    <lineage>
        <taxon>Bacteria</taxon>
        <taxon>Pseudomonadati</taxon>
        <taxon>Pseudomonadota</taxon>
        <taxon>Betaproteobacteria</taxon>
        <taxon>Burkholderiales</taxon>
        <taxon>Burkholderiaceae</taxon>
        <taxon>Burkholderia</taxon>
    </lineage>
</organism>
<proteinExistence type="predicted"/>
<dbReference type="HOGENOM" id="CLU_1164131_0_0_4"/>
<dbReference type="KEGG" id="bgp:BGL_1c16860"/>
<dbReference type="Proteomes" id="UP000031838">
    <property type="component" value="Chromosome 1"/>
</dbReference>
<gene>
    <name evidence="2" type="ORF">BGL_1c16860</name>
</gene>
<accession>A0A0B6RYP6</accession>
<feature type="transmembrane region" description="Helical" evidence="1">
    <location>
        <begin position="44"/>
        <end position="61"/>
    </location>
</feature>
<sequence>MKRAWEVTQLAFVWLLLAIGFLAAFLVWKIVARTTESTKDIWDVATAIGTCGAVVVALYTARAGQRKQQEDERIKGALTAASVQYRLTATQRSIKVAVTKIDSMMETLILIRSQPGSDEMKIEASDHADQLIRWTLEDVIHVIDDTRELTFDEMRSMTALPDHCAVQIASAQARIRSAHDMLDSARGLRPATIEQMLKQRAHKRLTDAAALFDNAVSICRRETKQIGRFLNQSAASDQ</sequence>